<evidence type="ECO:0000313" key="2">
    <source>
        <dbReference type="Proteomes" id="UP000077266"/>
    </source>
</evidence>
<accession>A0A165ZVG6</accession>
<dbReference type="OrthoDB" id="3319207at2759"/>
<evidence type="ECO:0000313" key="1">
    <source>
        <dbReference type="EMBL" id="KZV85969.1"/>
    </source>
</evidence>
<reference evidence="1 2" key="1">
    <citation type="journal article" date="2016" name="Mol. Biol. Evol.">
        <title>Comparative Genomics of Early-Diverging Mushroom-Forming Fungi Provides Insights into the Origins of Lignocellulose Decay Capabilities.</title>
        <authorList>
            <person name="Nagy L.G."/>
            <person name="Riley R."/>
            <person name="Tritt A."/>
            <person name="Adam C."/>
            <person name="Daum C."/>
            <person name="Floudas D."/>
            <person name="Sun H."/>
            <person name="Yadav J.S."/>
            <person name="Pangilinan J."/>
            <person name="Larsson K.H."/>
            <person name="Matsuura K."/>
            <person name="Barry K."/>
            <person name="Labutti K."/>
            <person name="Kuo R."/>
            <person name="Ohm R.A."/>
            <person name="Bhattacharya S.S."/>
            <person name="Shirouzu T."/>
            <person name="Yoshinaga Y."/>
            <person name="Martin F.M."/>
            <person name="Grigoriev I.V."/>
            <person name="Hibbett D.S."/>
        </authorList>
    </citation>
    <scope>NUCLEOTIDE SEQUENCE [LARGE SCALE GENOMIC DNA]</scope>
    <source>
        <strain evidence="1 2">HHB12029</strain>
    </source>
</reference>
<gene>
    <name evidence="1" type="ORF">EXIGLDRAFT_841098</name>
</gene>
<protein>
    <submittedName>
        <fullName evidence="1">Uncharacterized protein</fullName>
    </submittedName>
</protein>
<dbReference type="InParanoid" id="A0A165ZVG6"/>
<dbReference type="EMBL" id="KV426170">
    <property type="protein sequence ID" value="KZV85969.1"/>
    <property type="molecule type" value="Genomic_DNA"/>
</dbReference>
<keyword evidence="2" id="KW-1185">Reference proteome</keyword>
<dbReference type="CDD" id="cd21037">
    <property type="entry name" value="MLKL_NTD"/>
    <property type="match status" value="1"/>
</dbReference>
<dbReference type="InterPro" id="IPR059179">
    <property type="entry name" value="MLKL-like_MCAfunc"/>
</dbReference>
<proteinExistence type="predicted"/>
<sequence>MAASTSRTVSTAVATTLAGATVALKVAREATDAVPIAKQILGAAAHISELAEKINKKRDAMYSLVEKSGIYAHQIDIAVGGRVLDVQLQRRLERLYNVFREIEALLEKQTAPRTAALRALRNVFVLPNKAEALASDLESEMKLFQLATSIDTRLAVADTAREVEQNALYDGNWRRLRDGDVRKLQVIRQHEIDDGFITYSSARVDGELMTVRYLASSACPDETIIRGAPPRQEPWTTYHEVVQAISTVHNSHPWIVQYFGQRPGPPDATFSVFRTGTHDAHDLFCELVDTAPKDTIDSDPFGLKAATVSYKILDAARYLRRDHNLAWVGLSATMDDSGEPQIGLFDDIDTGEKWKDGAVKMFEFLMALRETQQPSDVKYAEEGGVLSDIYDGECFRLIASSMPSFVGLADALWELLRNEEVDVEVTTFYYAFRPDRIQLPASTIRDAQDYFNELWSACSDEAHVRMRSFLPLLILQNPSLSAATTISCTVSLEHCRISIENATEHDNGLLRVVSTIISLDPSSKLWDDVKKLLARDEDDDMVDVEFIQLTELECFAGHADCGFPRECSGFRRGYS</sequence>
<name>A0A165ZVG6_EXIGL</name>
<dbReference type="Proteomes" id="UP000077266">
    <property type="component" value="Unassembled WGS sequence"/>
</dbReference>
<dbReference type="AlphaFoldDB" id="A0A165ZVG6"/>
<organism evidence="1 2">
    <name type="scientific">Exidia glandulosa HHB12029</name>
    <dbReference type="NCBI Taxonomy" id="1314781"/>
    <lineage>
        <taxon>Eukaryota</taxon>
        <taxon>Fungi</taxon>
        <taxon>Dikarya</taxon>
        <taxon>Basidiomycota</taxon>
        <taxon>Agaricomycotina</taxon>
        <taxon>Agaricomycetes</taxon>
        <taxon>Auriculariales</taxon>
        <taxon>Exidiaceae</taxon>
        <taxon>Exidia</taxon>
    </lineage>
</organism>